<dbReference type="SUPFAM" id="SSF56784">
    <property type="entry name" value="HAD-like"/>
    <property type="match status" value="1"/>
</dbReference>
<evidence type="ECO:0000256" key="3">
    <source>
        <dbReference type="ARBA" id="ARBA00022692"/>
    </source>
</evidence>
<name>A0A2H0D1T0_9BACT</name>
<feature type="transmembrane region" description="Helical" evidence="10">
    <location>
        <begin position="69"/>
        <end position="85"/>
    </location>
</feature>
<evidence type="ECO:0000256" key="10">
    <source>
        <dbReference type="SAM" id="Phobius"/>
    </source>
</evidence>
<organism evidence="12 13">
    <name type="scientific">Candidatus Kuenenbacteria bacterium CG22_combo_CG10-13_8_21_14_all_39_9</name>
    <dbReference type="NCBI Taxonomy" id="1974621"/>
    <lineage>
        <taxon>Bacteria</taxon>
        <taxon>Candidatus Kueneniibacteriota</taxon>
    </lineage>
</organism>
<gene>
    <name evidence="12" type="ORF">COW86_00745</name>
</gene>
<keyword evidence="9 10" id="KW-0472">Membrane</keyword>
<dbReference type="InterPro" id="IPR023214">
    <property type="entry name" value="HAD_sf"/>
</dbReference>
<dbReference type="SMART" id="SM00831">
    <property type="entry name" value="Cation_ATPase_N"/>
    <property type="match status" value="1"/>
</dbReference>
<keyword evidence="4" id="KW-0547">Nucleotide-binding</keyword>
<dbReference type="InterPro" id="IPR036412">
    <property type="entry name" value="HAD-like_sf"/>
</dbReference>
<dbReference type="GO" id="GO:0005524">
    <property type="term" value="F:ATP binding"/>
    <property type="evidence" value="ECO:0007669"/>
    <property type="project" value="UniProtKB-KW"/>
</dbReference>
<comment type="subcellular location">
    <subcellularLocation>
        <location evidence="1">Endomembrane system</location>
        <topology evidence="1">Multi-pass membrane protein</topology>
    </subcellularLocation>
</comment>
<dbReference type="SUPFAM" id="SSF81665">
    <property type="entry name" value="Calcium ATPase, transmembrane domain M"/>
    <property type="match status" value="1"/>
</dbReference>
<keyword evidence="6" id="KW-0460">Magnesium</keyword>
<dbReference type="Pfam" id="PF00689">
    <property type="entry name" value="Cation_ATPase_C"/>
    <property type="match status" value="1"/>
</dbReference>
<feature type="transmembrane region" description="Helical" evidence="10">
    <location>
        <begin position="722"/>
        <end position="744"/>
    </location>
</feature>
<dbReference type="Gene3D" id="3.40.50.1000">
    <property type="entry name" value="HAD superfamily/HAD-like"/>
    <property type="match status" value="1"/>
</dbReference>
<dbReference type="PANTHER" id="PTHR42861">
    <property type="entry name" value="CALCIUM-TRANSPORTING ATPASE"/>
    <property type="match status" value="1"/>
</dbReference>
<keyword evidence="8 10" id="KW-1133">Transmembrane helix</keyword>
<dbReference type="SUPFAM" id="SSF81653">
    <property type="entry name" value="Calcium ATPase, transduction domain A"/>
    <property type="match status" value="1"/>
</dbReference>
<dbReference type="Gene3D" id="3.40.1110.10">
    <property type="entry name" value="Calcium-transporting ATPase, cytoplasmic domain N"/>
    <property type="match status" value="1"/>
</dbReference>
<dbReference type="NCBIfam" id="TIGR01494">
    <property type="entry name" value="ATPase_P-type"/>
    <property type="match status" value="2"/>
</dbReference>
<dbReference type="GO" id="GO:0012505">
    <property type="term" value="C:endomembrane system"/>
    <property type="evidence" value="ECO:0007669"/>
    <property type="project" value="UniProtKB-SubCell"/>
</dbReference>
<dbReference type="InterPro" id="IPR018303">
    <property type="entry name" value="ATPase_P-typ_P_site"/>
</dbReference>
<dbReference type="Pfam" id="PF00690">
    <property type="entry name" value="Cation_ATPase_N"/>
    <property type="match status" value="1"/>
</dbReference>
<dbReference type="PROSITE" id="PS00154">
    <property type="entry name" value="ATPASE_E1_E2"/>
    <property type="match status" value="1"/>
</dbReference>
<dbReference type="Gene3D" id="2.70.150.10">
    <property type="entry name" value="Calcium-transporting ATPase, cytoplasmic transduction domain A"/>
    <property type="match status" value="1"/>
</dbReference>
<proteinExistence type="predicted"/>
<dbReference type="SFLD" id="SFLDF00027">
    <property type="entry name" value="p-type_atpase"/>
    <property type="match status" value="1"/>
</dbReference>
<feature type="transmembrane region" description="Helical" evidence="10">
    <location>
        <begin position="756"/>
        <end position="773"/>
    </location>
</feature>
<evidence type="ECO:0000256" key="4">
    <source>
        <dbReference type="ARBA" id="ARBA00022741"/>
    </source>
</evidence>
<dbReference type="Pfam" id="PF00122">
    <property type="entry name" value="E1-E2_ATPase"/>
    <property type="match status" value="1"/>
</dbReference>
<evidence type="ECO:0000256" key="1">
    <source>
        <dbReference type="ARBA" id="ARBA00004127"/>
    </source>
</evidence>
<sequence>MPIKNIIKNNLFDYSQLNVDQLAADFEVQINKGLSQAEAEKRMDNYGPNEVAAKEIMWWHILFNQFKSSFIYLLFGAAFLAFILGEFLNGATIVLFLMINTALGFYQEFRSEQTLKLIKQYAPHFAKVIRQGREVNVAVKDLVPGDVVILETGDIVPADVRFTAAHDLTVNESILTGESVAVKKTHERLAQKPSEYYQAVNLGLAGTTVVNGKATGVVIKTGRESALGSIAKLTMETVHVSSFVKGINRFSKFIIYLVTFTLVFIVVMNFLIKAGQVDAIGLLIFAIALAVSVIPEALPAVTTFSLARGALRMAKKKVVVKRLSAIEDLGGISILCTDKTGTLTENKLKVSELFGENKNEVLIYANLGNSSGQAKKLEPFDIALMKKLNRAEKNEIKKYDRLDELPFDPARRRNSVLVRQGGDYELIVRGAPEVILNICHNLPPAKKDEISQWVAQRGRQGMRTLAVAKKKVSSHLPSEDDGVFGQQEKELEFLGVVAFIDPIKETTGEAIEQAEKLGVQIKILTGDSPEVAGAVAFKLGLIKQPEQVVSGEKFECLNAKKQRELINQTTVFARVSPEQKFKIIELLEEQNEIGFLGEGINDAPALKISSVSLVVQGAADIARDAADIVLLQKSLKVIVDGIKEGRSVFANTIKYIKATMASNFGNFYAMAVASLFINYLPMLPLQILLLNLLSDFPMISIATDSVDDTEIAEPRRYDIRDIVIIATFLGIVSTIFDFMFFGLFYRISPGVLQTNWFLGSVLTELVFLFSIRSRKFFLRSKRPSWPVLGLTAVGLITALILPYTILGQRVFDFVPPASSHLTIILLVVAIYFVVTETVKLLYYKYFVNIKLR</sequence>
<keyword evidence="7" id="KW-1278">Translocase</keyword>
<dbReference type="InterPro" id="IPR023299">
    <property type="entry name" value="ATPase_P-typ_cyto_dom_N"/>
</dbReference>
<dbReference type="Gene3D" id="1.20.1110.10">
    <property type="entry name" value="Calcium-transporting ATPase, transmembrane domain"/>
    <property type="match status" value="1"/>
</dbReference>
<dbReference type="GO" id="GO:0016887">
    <property type="term" value="F:ATP hydrolysis activity"/>
    <property type="evidence" value="ECO:0007669"/>
    <property type="project" value="InterPro"/>
</dbReference>
<evidence type="ECO:0000313" key="13">
    <source>
        <dbReference type="Proteomes" id="UP000230159"/>
    </source>
</evidence>
<evidence type="ECO:0000313" key="12">
    <source>
        <dbReference type="EMBL" id="PIP75971.1"/>
    </source>
</evidence>
<dbReference type="FunFam" id="2.70.150.10:FF:000160">
    <property type="entry name" value="Sarcoplasmic/endoplasmic reticulum calcium ATPase 1"/>
    <property type="match status" value="1"/>
</dbReference>
<feature type="domain" description="Cation-transporting P-type ATPase N-terminal" evidence="11">
    <location>
        <begin position="13"/>
        <end position="86"/>
    </location>
</feature>
<evidence type="ECO:0000259" key="11">
    <source>
        <dbReference type="SMART" id="SM00831"/>
    </source>
</evidence>
<dbReference type="InterPro" id="IPR008250">
    <property type="entry name" value="ATPase_P-typ_transduc_dom_A_sf"/>
</dbReference>
<evidence type="ECO:0000256" key="9">
    <source>
        <dbReference type="ARBA" id="ARBA00023136"/>
    </source>
</evidence>
<dbReference type="InterPro" id="IPR023298">
    <property type="entry name" value="ATPase_P-typ_TM_dom_sf"/>
</dbReference>
<dbReference type="PRINTS" id="PR00119">
    <property type="entry name" value="CATATPASE"/>
</dbReference>
<evidence type="ECO:0000256" key="8">
    <source>
        <dbReference type="ARBA" id="ARBA00022989"/>
    </source>
</evidence>
<evidence type="ECO:0000256" key="2">
    <source>
        <dbReference type="ARBA" id="ARBA00022553"/>
    </source>
</evidence>
<dbReference type="InterPro" id="IPR059000">
    <property type="entry name" value="ATPase_P-type_domA"/>
</dbReference>
<keyword evidence="2" id="KW-0597">Phosphoprotein</keyword>
<protein>
    <submittedName>
        <fullName evidence="12">Cation-transporting ATPase</fullName>
    </submittedName>
</protein>
<feature type="transmembrane region" description="Helical" evidence="10">
    <location>
        <begin position="785"/>
        <end position="805"/>
    </location>
</feature>
<evidence type="ECO:0000256" key="5">
    <source>
        <dbReference type="ARBA" id="ARBA00022840"/>
    </source>
</evidence>
<evidence type="ECO:0000256" key="6">
    <source>
        <dbReference type="ARBA" id="ARBA00022842"/>
    </source>
</evidence>
<comment type="caution">
    <text evidence="12">The sequence shown here is derived from an EMBL/GenBank/DDBJ whole genome shotgun (WGS) entry which is preliminary data.</text>
</comment>
<dbReference type="InterPro" id="IPR004014">
    <property type="entry name" value="ATPase_P-typ_cation-transptr_N"/>
</dbReference>
<dbReference type="AlphaFoldDB" id="A0A2H0D1T0"/>
<feature type="transmembrane region" description="Helical" evidence="10">
    <location>
        <begin position="817"/>
        <end position="842"/>
    </location>
</feature>
<feature type="transmembrane region" description="Helical" evidence="10">
    <location>
        <begin position="284"/>
        <end position="307"/>
    </location>
</feature>
<dbReference type="SFLD" id="SFLDS00003">
    <property type="entry name" value="Haloacid_Dehalogenase"/>
    <property type="match status" value="1"/>
</dbReference>
<dbReference type="SFLD" id="SFLDG00002">
    <property type="entry name" value="C1.7:_P-type_atpase_like"/>
    <property type="match status" value="1"/>
</dbReference>
<dbReference type="InterPro" id="IPR044492">
    <property type="entry name" value="P_typ_ATPase_HD_dom"/>
</dbReference>
<dbReference type="InterPro" id="IPR001757">
    <property type="entry name" value="P_typ_ATPase"/>
</dbReference>
<dbReference type="InterPro" id="IPR006068">
    <property type="entry name" value="ATPase_P-typ_cation-transptr_C"/>
</dbReference>
<accession>A0A2H0D1T0</accession>
<dbReference type="GO" id="GO:0016020">
    <property type="term" value="C:membrane"/>
    <property type="evidence" value="ECO:0007669"/>
    <property type="project" value="InterPro"/>
</dbReference>
<dbReference type="EMBL" id="PCTN01000031">
    <property type="protein sequence ID" value="PIP75971.1"/>
    <property type="molecule type" value="Genomic_DNA"/>
</dbReference>
<evidence type="ECO:0000256" key="7">
    <source>
        <dbReference type="ARBA" id="ARBA00022967"/>
    </source>
</evidence>
<reference evidence="12 13" key="1">
    <citation type="submission" date="2017-09" db="EMBL/GenBank/DDBJ databases">
        <title>Depth-based differentiation of microbial function through sediment-hosted aquifers and enrichment of novel symbionts in the deep terrestrial subsurface.</title>
        <authorList>
            <person name="Probst A.J."/>
            <person name="Ladd B."/>
            <person name="Jarett J.K."/>
            <person name="Geller-Mcgrath D.E."/>
            <person name="Sieber C.M."/>
            <person name="Emerson J.B."/>
            <person name="Anantharaman K."/>
            <person name="Thomas B.C."/>
            <person name="Malmstrom R."/>
            <person name="Stieglmeier M."/>
            <person name="Klingl A."/>
            <person name="Woyke T."/>
            <person name="Ryan C.M."/>
            <person name="Banfield J.F."/>
        </authorList>
    </citation>
    <scope>NUCLEOTIDE SEQUENCE [LARGE SCALE GENOMIC DNA]</scope>
    <source>
        <strain evidence="12">CG22_combo_CG10-13_8_21_14_all_39_9</strain>
    </source>
</reference>
<dbReference type="Pfam" id="PF13246">
    <property type="entry name" value="Cation_ATPase"/>
    <property type="match status" value="1"/>
</dbReference>
<dbReference type="PRINTS" id="PR00120">
    <property type="entry name" value="HATPASE"/>
</dbReference>
<feature type="transmembrane region" description="Helical" evidence="10">
    <location>
        <begin position="253"/>
        <end position="272"/>
    </location>
</feature>
<keyword evidence="5" id="KW-0067">ATP-binding</keyword>
<dbReference type="Proteomes" id="UP000230159">
    <property type="component" value="Unassembled WGS sequence"/>
</dbReference>
<keyword evidence="3 10" id="KW-0812">Transmembrane</keyword>